<evidence type="ECO:0000256" key="3">
    <source>
        <dbReference type="SAM" id="Phobius"/>
    </source>
</evidence>
<dbReference type="PRINTS" id="PR00081">
    <property type="entry name" value="GDHRDH"/>
</dbReference>
<dbReference type="AlphaFoldDB" id="A0A914N2Y7"/>
<keyword evidence="4" id="KW-1185">Reference proteome</keyword>
<dbReference type="WBParaSite" id="Minc3s03357g33607">
    <property type="protein sequence ID" value="Minc3s03357g33607"/>
    <property type="gene ID" value="Minc3s03357g33607"/>
</dbReference>
<comment type="similarity">
    <text evidence="1">Belongs to the short-chain dehydrogenases/reductases (SDR) family.</text>
</comment>
<protein>
    <submittedName>
        <fullName evidence="5">Uncharacterized protein</fullName>
    </submittedName>
</protein>
<dbReference type="Gene3D" id="3.40.50.720">
    <property type="entry name" value="NAD(P)-binding Rossmann-like Domain"/>
    <property type="match status" value="1"/>
</dbReference>
<dbReference type="Proteomes" id="UP000887563">
    <property type="component" value="Unplaced"/>
</dbReference>
<accession>A0A914N2Y7</accession>
<feature type="transmembrane region" description="Helical" evidence="3">
    <location>
        <begin position="158"/>
        <end position="177"/>
    </location>
</feature>
<dbReference type="PANTHER" id="PTHR24320:SF148">
    <property type="entry name" value="NAD(P)-BINDING ROSSMANN-FOLD SUPERFAMILY PROTEIN"/>
    <property type="match status" value="1"/>
</dbReference>
<dbReference type="InterPro" id="IPR002347">
    <property type="entry name" value="SDR_fam"/>
</dbReference>
<sequence>MKFFKFPGPACCLHGWFGLDMFFKNDGAMVEQPCLVGGCVAGTTSALCRIGGSQQSSSICSSTFVYIDVFNKMCATWLVQYGQWIWRIWTRIWLVKRQVLDNSGGSNWWQTWSSTNAWLFQFLAEELHDKNWYQKSHLLIELLLMYTIFRPITIVSSLYFSFILWQLKMIFSILLYLRDYVKALFTLVHVYYLGIIYVIYEFFEDCRTGVKMTSRKMLLNNKIEKWTRILKQMRTDKFDDSGNVDSSKLVAVITGADGTIGSELLKYLLAMDFNVFAVGLSPPTNQFQNLDNLHFIKCDLGNINEVFAAVESIQLSSDRIDLLILNAAMFLSPKIGWLPYRREMIIGAQIIERHLAVNVLANAQLFASLSQRLEQSVLSSGRAIFVSSCSARAGDLSLLLKKQDERFWCRHLNGYKSYADSKLLLSAYVQYLNKVLRSRDSQISVASVHPGVVPGKFYKNVFWPFRSFINWILAPFMRTPLQAATQILDIAFSPSLDSPNNSNNLYYENGVPSKINALQNQENIWLYGRCVREMIVDNDEESLSFNINTGNFDENSKQKQLEKSSAEFFERLLSEAGAI</sequence>
<reference evidence="5" key="1">
    <citation type="submission" date="2022-11" db="UniProtKB">
        <authorList>
            <consortium name="WormBaseParasite"/>
        </authorList>
    </citation>
    <scope>IDENTIFICATION</scope>
</reference>
<dbReference type="InterPro" id="IPR036291">
    <property type="entry name" value="NAD(P)-bd_dom_sf"/>
</dbReference>
<evidence type="ECO:0000313" key="4">
    <source>
        <dbReference type="Proteomes" id="UP000887563"/>
    </source>
</evidence>
<feature type="transmembrane region" description="Helical" evidence="3">
    <location>
        <begin position="184"/>
        <end position="203"/>
    </location>
</feature>
<dbReference type="Pfam" id="PF00106">
    <property type="entry name" value="adh_short"/>
    <property type="match status" value="1"/>
</dbReference>
<keyword evidence="3" id="KW-0812">Transmembrane</keyword>
<evidence type="ECO:0000313" key="5">
    <source>
        <dbReference type="WBParaSite" id="Minc3s03357g33607"/>
    </source>
</evidence>
<proteinExistence type="inferred from homology"/>
<dbReference type="GO" id="GO:0016491">
    <property type="term" value="F:oxidoreductase activity"/>
    <property type="evidence" value="ECO:0007669"/>
    <property type="project" value="UniProtKB-KW"/>
</dbReference>
<dbReference type="PANTHER" id="PTHR24320">
    <property type="entry name" value="RETINOL DEHYDROGENASE"/>
    <property type="match status" value="1"/>
</dbReference>
<keyword evidence="2" id="KW-0560">Oxidoreductase</keyword>
<evidence type="ECO:0000256" key="2">
    <source>
        <dbReference type="ARBA" id="ARBA00023002"/>
    </source>
</evidence>
<keyword evidence="3" id="KW-1133">Transmembrane helix</keyword>
<organism evidence="4 5">
    <name type="scientific">Meloidogyne incognita</name>
    <name type="common">Southern root-knot nematode worm</name>
    <name type="synonym">Oxyuris incognita</name>
    <dbReference type="NCBI Taxonomy" id="6306"/>
    <lineage>
        <taxon>Eukaryota</taxon>
        <taxon>Metazoa</taxon>
        <taxon>Ecdysozoa</taxon>
        <taxon>Nematoda</taxon>
        <taxon>Chromadorea</taxon>
        <taxon>Rhabditida</taxon>
        <taxon>Tylenchina</taxon>
        <taxon>Tylenchomorpha</taxon>
        <taxon>Tylenchoidea</taxon>
        <taxon>Meloidogynidae</taxon>
        <taxon>Meloidogyninae</taxon>
        <taxon>Meloidogyne</taxon>
        <taxon>Meloidogyne incognita group</taxon>
    </lineage>
</organism>
<evidence type="ECO:0000256" key="1">
    <source>
        <dbReference type="ARBA" id="ARBA00006484"/>
    </source>
</evidence>
<keyword evidence="3" id="KW-0472">Membrane</keyword>
<name>A0A914N2Y7_MELIC</name>
<dbReference type="SUPFAM" id="SSF51735">
    <property type="entry name" value="NAD(P)-binding Rossmann-fold domains"/>
    <property type="match status" value="1"/>
</dbReference>